<feature type="region of interest" description="C-terminal hotdog fold" evidence="5">
    <location>
        <begin position="1765"/>
        <end position="1901"/>
    </location>
</feature>
<feature type="domain" description="Ketosynthase family 3 (KS3)" evidence="8">
    <location>
        <begin position="727"/>
        <end position="1153"/>
    </location>
</feature>
<dbReference type="InterPro" id="IPR020807">
    <property type="entry name" value="PKS_DH"/>
</dbReference>
<dbReference type="CDD" id="cd08956">
    <property type="entry name" value="KR_3_FAS_SDR_x"/>
    <property type="match status" value="1"/>
</dbReference>
<keyword evidence="1" id="KW-0596">Phosphopantetheine</keyword>
<feature type="domain" description="Carrier" evidence="7">
    <location>
        <begin position="2327"/>
        <end position="2402"/>
    </location>
</feature>
<dbReference type="CDD" id="cd00833">
    <property type="entry name" value="PKS"/>
    <property type="match status" value="2"/>
</dbReference>
<protein>
    <submittedName>
        <fullName evidence="10">SDR family NAD(P)-dependent oxidoreductase</fullName>
    </submittedName>
</protein>
<evidence type="ECO:0000256" key="4">
    <source>
        <dbReference type="ARBA" id="ARBA00023315"/>
    </source>
</evidence>
<name>A0ABV1K0Y4_9PSEU</name>
<dbReference type="SUPFAM" id="SSF55048">
    <property type="entry name" value="Probable ACP-binding domain of malonyl-CoA ACP transacylase"/>
    <property type="match status" value="1"/>
</dbReference>
<feature type="compositionally biased region" description="Low complexity" evidence="6">
    <location>
        <begin position="2297"/>
        <end position="2312"/>
    </location>
</feature>
<dbReference type="SUPFAM" id="SSF47336">
    <property type="entry name" value="ACP-like"/>
    <property type="match status" value="1"/>
</dbReference>
<dbReference type="EMBL" id="JBEDNP010000019">
    <property type="protein sequence ID" value="MEQ3541878.1"/>
    <property type="molecule type" value="Genomic_DNA"/>
</dbReference>
<feature type="active site" description="Proton acceptor; for dehydratase activity" evidence="5">
    <location>
        <position position="1651"/>
    </location>
</feature>
<dbReference type="PANTHER" id="PTHR43775">
    <property type="entry name" value="FATTY ACID SYNTHASE"/>
    <property type="match status" value="1"/>
</dbReference>
<dbReference type="Proteomes" id="UP001464923">
    <property type="component" value="Unassembled WGS sequence"/>
</dbReference>
<dbReference type="Gene3D" id="3.30.70.3290">
    <property type="match status" value="3"/>
</dbReference>
<dbReference type="Pfam" id="PF00550">
    <property type="entry name" value="PP-binding"/>
    <property type="match status" value="1"/>
</dbReference>
<accession>A0ABV1K0Y4</accession>
<reference evidence="10 11" key="1">
    <citation type="submission" date="2024-03" db="EMBL/GenBank/DDBJ databases">
        <title>Draft genome sequence of Pseudonocardia tropica JCM 19149.</title>
        <authorList>
            <person name="Butdee W."/>
            <person name="Duangmal K."/>
        </authorList>
    </citation>
    <scope>NUCLEOTIDE SEQUENCE [LARGE SCALE GENOMIC DNA]</scope>
    <source>
        <strain evidence="10 11">JCM 19149</strain>
    </source>
</reference>
<dbReference type="PROSITE" id="PS50075">
    <property type="entry name" value="CARRIER"/>
    <property type="match status" value="1"/>
</dbReference>
<dbReference type="InterPro" id="IPR001227">
    <property type="entry name" value="Ac_transferase_dom_sf"/>
</dbReference>
<dbReference type="SMART" id="SM00823">
    <property type="entry name" value="PKS_PP"/>
    <property type="match status" value="1"/>
</dbReference>
<feature type="domain" description="PKS/mFAS DH" evidence="9">
    <location>
        <begin position="1619"/>
        <end position="1901"/>
    </location>
</feature>
<dbReference type="InterPro" id="IPR050091">
    <property type="entry name" value="PKS_NRPS_Biosynth_Enz"/>
</dbReference>
<dbReference type="Gene3D" id="3.40.50.720">
    <property type="entry name" value="NAD(P)-binding Rossmann-like Domain"/>
    <property type="match status" value="1"/>
</dbReference>
<dbReference type="InterPro" id="IPR049551">
    <property type="entry name" value="PKS_DH_C"/>
</dbReference>
<dbReference type="SMART" id="SM00826">
    <property type="entry name" value="PKS_DH"/>
    <property type="match status" value="1"/>
</dbReference>
<dbReference type="Pfam" id="PF08659">
    <property type="entry name" value="KR"/>
    <property type="match status" value="1"/>
</dbReference>
<feature type="region of interest" description="N-terminal hotdog fold" evidence="5">
    <location>
        <begin position="1619"/>
        <end position="1752"/>
    </location>
</feature>
<evidence type="ECO:0000256" key="5">
    <source>
        <dbReference type="PROSITE-ProRule" id="PRU01363"/>
    </source>
</evidence>
<keyword evidence="2" id="KW-0597">Phosphoprotein</keyword>
<dbReference type="RefSeq" id="WP_345640573.1">
    <property type="nucleotide sequence ID" value="NZ_BAABLY010000003.1"/>
</dbReference>
<dbReference type="PROSITE" id="PS00606">
    <property type="entry name" value="KS3_1"/>
    <property type="match status" value="1"/>
</dbReference>
<dbReference type="InterPro" id="IPR013968">
    <property type="entry name" value="PKS_KR"/>
</dbReference>
<keyword evidence="11" id="KW-1185">Reference proteome</keyword>
<dbReference type="InterPro" id="IPR014031">
    <property type="entry name" value="Ketoacyl_synth_C"/>
</dbReference>
<dbReference type="InterPro" id="IPR020841">
    <property type="entry name" value="PKS_Beta-ketoAc_synthase_dom"/>
</dbReference>
<dbReference type="InterPro" id="IPR020806">
    <property type="entry name" value="PKS_PP-bd"/>
</dbReference>
<dbReference type="Pfam" id="PF14765">
    <property type="entry name" value="PS-DH"/>
    <property type="match status" value="1"/>
</dbReference>
<sequence length="2438" mass="250442">MTTEPTEPVAVIGLACRLPGAPDPDAFWRVLADGVDAVGAPPPSRTPGTAATTGEAGHLDHVDLFDADFFGISPREADGMDPRQRLLLELAWEALENARTPPLSLHGGRAGVFVGAAGDDYAALAAAAGAVDRHTLTGVSRGAIANRVSHVLGFGGPSVVVDSAQSSSLVAVHLACESLRRGEADVALAGGIQLNLAPAGALAAQRFGALSPDARCFVLDARANGFVRGEGAGMVVLKPLSAAMADGDRIHAVVHGAALSHDGAGLTEPGVGGLAVPNARAQADVLRRAYAAAGAEHSAVQYVELHGTGTPVGDPIEAAAVGEALGSARSNGPLAVGSVKTNIGHLEGAAGIAGFLKVVLALAHRELPATLHHATPNPAIPLDELGLRVQTATGPWPLPDERLVGGVSSFGVGGANCHVVLGEAPATAPVEERGTGTGLPWVVSARSAAALRAQAARLAELPETTAVGRSLAATRSPLAHRAVLFPDAAGSLATALAAVADDRRDDAVVEGVAHVAATPVLVFPDTWEGAADELLDSSAVFADAFAACGEAVGDTSLESALRSGVETETVRWATLVALAALWRAAGVVPAAVVGEGIGELAAATVAGEVTLAEAAQRLDTHQATGRLDERIRDLFAQGHNVFLVLGPGRELAPDLPVDVVDTPLRPAGVLRSAAELFVRGVPVDLASWYPAGPVVDLPTYPFQRTRHWFAAPEIATAVSAGPEADEHDPVVVVGMACRYPGGLDTPEKLWRAVLDGVDTVSEFPTDRGWDVEGLYDPDPTVAGTCYTRHGHFLPGAGLFDPGFFHIGPREAAAMDPQQRLLLETTWEALERARIDPLALAGRSVGVYVGAMDQEYGPRLDEPADESMGHLLTGIHMSVAAGRISYVFGFDGPSLTIDTACSASLSALHLAARAVRSGECDLALAGGVTVMSGPGLFVQFSRQRGLAADGRCKPFAGAADGTAWSEGVGMVAVERLSVARREGHPVLAVLRGSAVNHDGASNGLTAPNGPAQQRVIERALADAGLGTDAVDVVEAHGTGTPLGDPIEAGALLATYGAARPADRPLLLGSIKSNIGHTQAAAGVGGVIKMIKAMEHGQVPGTLHVDEPSPQVDWASGAVRLVTETTAWPETGRPRRAAVSGFGIGGTNAHVVLEQPPAIEVPAREPASGPLPWVLSAPTRSALEARAEQLADLLDGAPGLAPEDVGLSLASTRATFDHRAVVIGRDRAELLRGLRDLAEGEPTDAVVTGTATSPGAPVLVFPGQGSQWRGMGIELMADPTFAATLTACHEALAPHTDFSLLDVLRGDGTELQRVEVVQPALWAVMVSLARQWQAHGVTPAAVVGHSQGEIAAATAIGALSIEEGARIVALRSRLLASLAGSGTMASIPAPVSDVEEVLRETRGSADVAAVNSSRVTVVAGEVAAVDAVVAEFVARGVRAKRIPVDYASHSAAVDALREPLLAELGAVECRSIDVPFHSTVLGEQVDTATLDAEYWFRNLRRPVRFAEVVRSLVRAGHRHVVEVSPHPVLTIAVEDLVDEADSAGAVTGTLRRDDGGQARILAALATLYVHGGTVDWAAAFDSSARTVDLPTYPFERQRFWLNQDVAAPRAVASAALPDTGHPLLTAAVDVAGRDETVLTGALALRRFPWIADHAVSGTVLLPGTALVELALSGAARAGGGARGADHRHGAARIDELTLQAPCLVPADGEVVLQVVLGVRDLDGSRPVEVHSRPVDGEAWTCHAVGRTGGVGAAPTAGWAASWPPAGAEAVGLEGAYATLAERGYDYGPAFQGLRALWRDGTTLYADVALPMAAETGFVLHPALLDAALHPMVLTGAIGESGQVPLPFAWRGVWAAAEPGTSALRVRLVPTEEGLHVAAADATGAPVAEVEGLAVRPIALARLRALAAAQTDPLLEVEWAAPDGAVAPVGEHQVLDAGGTTEREALATVLAALQERLADPDATGPLVVRTRGGVATGRDESLDLAAGAVHGLVRSAQTEYPGRFVLVDGEPDDVPAALATGEPEVAVHGGAVLVPRLVPRFPTRSAVPIDAEGTVLITGGTGTLGQLLARHLVEHHGVRHLLLTSRSGSGADELVAELADAAEVTVAACDAADRDALAATLAAIPAAHPLVGVVHAAGVLDDGILESLTPERLDTVLRPKVDAARHLDELTREAAPPLFVLFSSIAAALGNAGQAGYAAANAALDTLAQRRRADGLPAVSIAWGLWEPGSAMSSQMGEAGKARLGATGILPMPAETGLALFDAALDLGVPQVVAARLDAASAPDRPLLRRLTGKAPAPVAEPQSATSEAPAESSPLLRRLGDTEGPERRHVLLDLVRTTVAAVLAHPSPDSVDVGRPLAALGLDSLGAVELRNRLGSATGLRLPATMVFDHPSASAIAELLDGRLTPAVPTAPVATAELGTELGDVSDDEMFALIDNRSGS</sequence>
<dbReference type="SMART" id="SM00827">
    <property type="entry name" value="PKS_AT"/>
    <property type="match status" value="1"/>
</dbReference>
<dbReference type="InterPro" id="IPR018201">
    <property type="entry name" value="Ketoacyl_synth_AS"/>
</dbReference>
<dbReference type="InterPro" id="IPR049552">
    <property type="entry name" value="PKS_DH_N"/>
</dbReference>
<dbReference type="Gene3D" id="3.40.366.10">
    <property type="entry name" value="Malonyl-Coenzyme A Acyl Carrier Protein, domain 2"/>
    <property type="match status" value="3"/>
</dbReference>
<dbReference type="Gene3D" id="3.40.47.10">
    <property type="match status" value="2"/>
</dbReference>
<evidence type="ECO:0000313" key="11">
    <source>
        <dbReference type="Proteomes" id="UP001464923"/>
    </source>
</evidence>
<feature type="active site" description="Proton donor; for dehydratase activity" evidence="5">
    <location>
        <position position="1823"/>
    </location>
</feature>
<dbReference type="PANTHER" id="PTHR43775:SF51">
    <property type="entry name" value="INACTIVE PHENOLPHTHIOCEROL SYNTHESIS POLYKETIDE SYNTHASE TYPE I PKS1-RELATED"/>
    <property type="match status" value="1"/>
</dbReference>
<dbReference type="InterPro" id="IPR057326">
    <property type="entry name" value="KR_dom"/>
</dbReference>
<dbReference type="InterPro" id="IPR006162">
    <property type="entry name" value="Ppantetheine_attach_site"/>
</dbReference>
<dbReference type="Pfam" id="PF16197">
    <property type="entry name" value="KAsynt_C_assoc"/>
    <property type="match status" value="2"/>
</dbReference>
<gene>
    <name evidence="10" type="ORF">WHI96_23995</name>
</gene>
<evidence type="ECO:0000256" key="1">
    <source>
        <dbReference type="ARBA" id="ARBA00022450"/>
    </source>
</evidence>
<dbReference type="PROSITE" id="PS52019">
    <property type="entry name" value="PKS_MFAS_DH"/>
    <property type="match status" value="1"/>
</dbReference>
<dbReference type="Gene3D" id="3.10.129.110">
    <property type="entry name" value="Polyketide synthase dehydratase"/>
    <property type="match status" value="1"/>
</dbReference>
<evidence type="ECO:0000259" key="7">
    <source>
        <dbReference type="PROSITE" id="PS50075"/>
    </source>
</evidence>
<evidence type="ECO:0000256" key="6">
    <source>
        <dbReference type="SAM" id="MobiDB-lite"/>
    </source>
</evidence>
<dbReference type="SUPFAM" id="SSF53901">
    <property type="entry name" value="Thiolase-like"/>
    <property type="match status" value="2"/>
</dbReference>
<keyword evidence="3" id="KW-0808">Transferase</keyword>
<dbReference type="InterPro" id="IPR016036">
    <property type="entry name" value="Malonyl_transacylase_ACP-bd"/>
</dbReference>
<dbReference type="InterPro" id="IPR014043">
    <property type="entry name" value="Acyl_transferase_dom"/>
</dbReference>
<dbReference type="SMART" id="SM01294">
    <property type="entry name" value="PKS_PP_betabranch"/>
    <property type="match status" value="1"/>
</dbReference>
<dbReference type="InterPro" id="IPR016035">
    <property type="entry name" value="Acyl_Trfase/lysoPLipase"/>
</dbReference>
<dbReference type="InterPro" id="IPR032821">
    <property type="entry name" value="PKS_assoc"/>
</dbReference>
<feature type="domain" description="Ketosynthase family 3 (KS3)" evidence="8">
    <location>
        <begin position="6"/>
        <end position="423"/>
    </location>
</feature>
<dbReference type="PROSITE" id="PS52004">
    <property type="entry name" value="KS3_2"/>
    <property type="match status" value="2"/>
</dbReference>
<dbReference type="InterPro" id="IPR036291">
    <property type="entry name" value="NAD(P)-bd_dom_sf"/>
</dbReference>
<proteinExistence type="predicted"/>
<evidence type="ECO:0000256" key="2">
    <source>
        <dbReference type="ARBA" id="ARBA00022553"/>
    </source>
</evidence>
<dbReference type="InterPro" id="IPR016039">
    <property type="entry name" value="Thiolase-like"/>
</dbReference>
<feature type="region of interest" description="Disordered" evidence="6">
    <location>
        <begin position="2292"/>
        <end position="2320"/>
    </location>
</feature>
<evidence type="ECO:0000313" key="10">
    <source>
        <dbReference type="EMBL" id="MEQ3541878.1"/>
    </source>
</evidence>
<evidence type="ECO:0000256" key="3">
    <source>
        <dbReference type="ARBA" id="ARBA00022679"/>
    </source>
</evidence>
<dbReference type="Gene3D" id="1.10.1200.10">
    <property type="entry name" value="ACP-like"/>
    <property type="match status" value="1"/>
</dbReference>
<dbReference type="Pfam" id="PF02801">
    <property type="entry name" value="Ketoacyl-synt_C"/>
    <property type="match status" value="2"/>
</dbReference>
<evidence type="ECO:0000259" key="8">
    <source>
        <dbReference type="PROSITE" id="PS52004"/>
    </source>
</evidence>
<evidence type="ECO:0000259" key="9">
    <source>
        <dbReference type="PROSITE" id="PS52019"/>
    </source>
</evidence>
<dbReference type="InterPro" id="IPR036736">
    <property type="entry name" value="ACP-like_sf"/>
</dbReference>
<dbReference type="PROSITE" id="PS00012">
    <property type="entry name" value="PHOSPHOPANTETHEINE"/>
    <property type="match status" value="1"/>
</dbReference>
<keyword evidence="4" id="KW-0012">Acyltransferase</keyword>
<dbReference type="SUPFAM" id="SSF52151">
    <property type="entry name" value="FabD/lysophospholipase-like"/>
    <property type="match status" value="2"/>
</dbReference>
<dbReference type="InterPro" id="IPR049900">
    <property type="entry name" value="PKS_mFAS_DH"/>
</dbReference>
<dbReference type="SUPFAM" id="SSF51735">
    <property type="entry name" value="NAD(P)-binding Rossmann-fold domains"/>
    <property type="match status" value="2"/>
</dbReference>
<comment type="caution">
    <text evidence="10">The sequence shown here is derived from an EMBL/GenBank/DDBJ whole genome shotgun (WGS) entry which is preliminary data.</text>
</comment>
<dbReference type="SMART" id="SM00825">
    <property type="entry name" value="PKS_KS"/>
    <property type="match status" value="2"/>
</dbReference>
<organism evidence="10 11">
    <name type="scientific">Pseudonocardia tropica</name>
    <dbReference type="NCBI Taxonomy" id="681289"/>
    <lineage>
        <taxon>Bacteria</taxon>
        <taxon>Bacillati</taxon>
        <taxon>Actinomycetota</taxon>
        <taxon>Actinomycetes</taxon>
        <taxon>Pseudonocardiales</taxon>
        <taxon>Pseudonocardiaceae</taxon>
        <taxon>Pseudonocardia</taxon>
    </lineage>
</organism>
<dbReference type="InterPro" id="IPR042104">
    <property type="entry name" value="PKS_dehydratase_sf"/>
</dbReference>
<dbReference type="SMART" id="SM00822">
    <property type="entry name" value="PKS_KR"/>
    <property type="match status" value="1"/>
</dbReference>
<dbReference type="Pfam" id="PF21089">
    <property type="entry name" value="PKS_DH_N"/>
    <property type="match status" value="1"/>
</dbReference>
<dbReference type="InterPro" id="IPR009081">
    <property type="entry name" value="PP-bd_ACP"/>
</dbReference>
<dbReference type="InterPro" id="IPR014030">
    <property type="entry name" value="Ketoacyl_synth_N"/>
</dbReference>
<dbReference type="Pfam" id="PF00698">
    <property type="entry name" value="Acyl_transf_1"/>
    <property type="match status" value="2"/>
</dbReference>
<dbReference type="Pfam" id="PF00109">
    <property type="entry name" value="ketoacyl-synt"/>
    <property type="match status" value="2"/>
</dbReference>